<sequence>PDNQNEPLEVLIKTILAVIIKINLALKVEIITEIEVGHKTETTIDLTKLLLEN</sequence>
<name>A0A9N9KJ57_9GLOM</name>
<dbReference type="AlphaFoldDB" id="A0A9N9KJ57"/>
<evidence type="ECO:0000313" key="1">
    <source>
        <dbReference type="EMBL" id="CAG8835958.1"/>
    </source>
</evidence>
<proteinExistence type="predicted"/>
<dbReference type="Proteomes" id="UP000789759">
    <property type="component" value="Unassembled WGS sequence"/>
</dbReference>
<gene>
    <name evidence="1" type="ORF">CPELLU_LOCUS21324</name>
</gene>
<dbReference type="EMBL" id="CAJVQA010077337">
    <property type="protein sequence ID" value="CAG8835958.1"/>
    <property type="molecule type" value="Genomic_DNA"/>
</dbReference>
<comment type="caution">
    <text evidence="1">The sequence shown here is derived from an EMBL/GenBank/DDBJ whole genome shotgun (WGS) entry which is preliminary data.</text>
</comment>
<reference evidence="1" key="1">
    <citation type="submission" date="2021-06" db="EMBL/GenBank/DDBJ databases">
        <authorList>
            <person name="Kallberg Y."/>
            <person name="Tangrot J."/>
            <person name="Rosling A."/>
        </authorList>
    </citation>
    <scope>NUCLEOTIDE SEQUENCE</scope>
    <source>
        <strain evidence="1">FL966</strain>
    </source>
</reference>
<feature type="non-terminal residue" evidence="1">
    <location>
        <position position="53"/>
    </location>
</feature>
<organism evidence="1 2">
    <name type="scientific">Cetraspora pellucida</name>
    <dbReference type="NCBI Taxonomy" id="1433469"/>
    <lineage>
        <taxon>Eukaryota</taxon>
        <taxon>Fungi</taxon>
        <taxon>Fungi incertae sedis</taxon>
        <taxon>Mucoromycota</taxon>
        <taxon>Glomeromycotina</taxon>
        <taxon>Glomeromycetes</taxon>
        <taxon>Diversisporales</taxon>
        <taxon>Gigasporaceae</taxon>
        <taxon>Cetraspora</taxon>
    </lineage>
</organism>
<keyword evidence="2" id="KW-1185">Reference proteome</keyword>
<protein>
    <submittedName>
        <fullName evidence="1">13146_t:CDS:1</fullName>
    </submittedName>
</protein>
<evidence type="ECO:0000313" key="2">
    <source>
        <dbReference type="Proteomes" id="UP000789759"/>
    </source>
</evidence>
<accession>A0A9N9KJ57</accession>
<feature type="non-terminal residue" evidence="1">
    <location>
        <position position="1"/>
    </location>
</feature>